<name>A0A8S5QF73_9CAUD</name>
<evidence type="ECO:0000313" key="1">
    <source>
        <dbReference type="EMBL" id="DAE17728.1"/>
    </source>
</evidence>
<sequence length="79" mass="9386">MKKYGFEIQIDLGTLTHNPDEIKKFRPYPTNWSKLVWIKFEDTWYLVKTSEACDIIAVKMKLLKTYNKEQFLSALLSLI</sequence>
<protein>
    <submittedName>
        <fullName evidence="1">Uncharacterized protein</fullName>
    </submittedName>
</protein>
<organism evidence="1">
    <name type="scientific">Myoviridae sp. ctn8H20</name>
    <dbReference type="NCBI Taxonomy" id="2825169"/>
    <lineage>
        <taxon>Viruses</taxon>
        <taxon>Duplodnaviria</taxon>
        <taxon>Heunggongvirae</taxon>
        <taxon>Uroviricota</taxon>
        <taxon>Caudoviricetes</taxon>
    </lineage>
</organism>
<proteinExistence type="predicted"/>
<dbReference type="EMBL" id="BK015645">
    <property type="protein sequence ID" value="DAE17728.1"/>
    <property type="molecule type" value="Genomic_DNA"/>
</dbReference>
<reference evidence="1" key="1">
    <citation type="journal article" date="2021" name="Proc. Natl. Acad. Sci. U.S.A.">
        <title>A Catalog of Tens of Thousands of Viruses from Human Metagenomes Reveals Hidden Associations with Chronic Diseases.</title>
        <authorList>
            <person name="Tisza M.J."/>
            <person name="Buck C.B."/>
        </authorList>
    </citation>
    <scope>NUCLEOTIDE SEQUENCE</scope>
    <source>
        <strain evidence="1">Ctn8H20</strain>
    </source>
</reference>
<accession>A0A8S5QF73</accession>